<dbReference type="PANTHER" id="PTHR33383">
    <property type="entry name" value="MEMBRANE PROTEIN INSERTION EFFICIENCY FACTOR-RELATED"/>
    <property type="match status" value="1"/>
</dbReference>
<dbReference type="Pfam" id="PF01809">
    <property type="entry name" value="YidD"/>
    <property type="match status" value="1"/>
</dbReference>
<comment type="function">
    <text evidence="1">Could be involved in insertion of integral membrane proteins into the membrane.</text>
</comment>
<dbReference type="EMBL" id="NPDP01000028">
    <property type="protein sequence ID" value="PJZ29051.1"/>
    <property type="molecule type" value="Genomic_DNA"/>
</dbReference>
<dbReference type="SMART" id="SM01234">
    <property type="entry name" value="Haemolytic"/>
    <property type="match status" value="1"/>
</dbReference>
<dbReference type="Proteomes" id="UP000231919">
    <property type="component" value="Unassembled WGS sequence"/>
</dbReference>
<sequence length="81" mass="9277">MNQLAIKLIQLYKKLISPLLPPACRFTPSCSEYAAQAFQEYGFIRALQLSTWRILRCNPLSRGFEDPLPPNIKRTNCAHGR</sequence>
<keyword evidence="1" id="KW-1003">Cell membrane</keyword>
<organism evidence="2 3">
    <name type="scientific">Leptospira kmetyi</name>
    <dbReference type="NCBI Taxonomy" id="408139"/>
    <lineage>
        <taxon>Bacteria</taxon>
        <taxon>Pseudomonadati</taxon>
        <taxon>Spirochaetota</taxon>
        <taxon>Spirochaetia</taxon>
        <taxon>Leptospirales</taxon>
        <taxon>Leptospiraceae</taxon>
        <taxon>Leptospira</taxon>
    </lineage>
</organism>
<dbReference type="NCBIfam" id="TIGR00278">
    <property type="entry name" value="membrane protein insertion efficiency factor YidD"/>
    <property type="match status" value="1"/>
</dbReference>
<protein>
    <recommendedName>
        <fullName evidence="1">Putative membrane protein insertion efficiency factor</fullName>
    </recommendedName>
</protein>
<dbReference type="RefSeq" id="WP_100737822.1">
    <property type="nucleotide sequence ID" value="NZ_NPDO01000006.1"/>
</dbReference>
<evidence type="ECO:0000313" key="2">
    <source>
        <dbReference type="EMBL" id="PJZ29051.1"/>
    </source>
</evidence>
<evidence type="ECO:0000256" key="1">
    <source>
        <dbReference type="HAMAP-Rule" id="MF_00386"/>
    </source>
</evidence>
<comment type="similarity">
    <text evidence="1">Belongs to the UPF0161 family.</text>
</comment>
<comment type="subcellular location">
    <subcellularLocation>
        <location evidence="1">Cell membrane</location>
        <topology evidence="1">Peripheral membrane protein</topology>
        <orientation evidence="1">Cytoplasmic side</orientation>
    </subcellularLocation>
</comment>
<reference evidence="2 3" key="1">
    <citation type="submission" date="2017-07" db="EMBL/GenBank/DDBJ databases">
        <title>Leptospira spp. isolated from tropical soils.</title>
        <authorList>
            <person name="Thibeaux R."/>
            <person name="Iraola G."/>
            <person name="Ferres I."/>
            <person name="Bierque E."/>
            <person name="Girault D."/>
            <person name="Soupe-Gilbert M.-E."/>
            <person name="Picardeau M."/>
            <person name="Goarant C."/>
        </authorList>
    </citation>
    <scope>NUCLEOTIDE SEQUENCE [LARGE SCALE GENOMIC DNA]</scope>
    <source>
        <strain evidence="2 3">JW2-C-B1</strain>
    </source>
</reference>
<accession>A0ABX4N6V3</accession>
<proteinExistence type="inferred from homology"/>
<keyword evidence="3" id="KW-1185">Reference proteome</keyword>
<dbReference type="InterPro" id="IPR002696">
    <property type="entry name" value="Membr_insert_effic_factor_YidD"/>
</dbReference>
<gene>
    <name evidence="2" type="ORF">CH378_14960</name>
</gene>
<keyword evidence="1" id="KW-0472">Membrane</keyword>
<comment type="caution">
    <text evidence="2">The sequence shown here is derived from an EMBL/GenBank/DDBJ whole genome shotgun (WGS) entry which is preliminary data.</text>
</comment>
<evidence type="ECO:0000313" key="3">
    <source>
        <dbReference type="Proteomes" id="UP000231919"/>
    </source>
</evidence>
<dbReference type="HAMAP" id="MF_00386">
    <property type="entry name" value="UPF0161_YidD"/>
    <property type="match status" value="1"/>
</dbReference>
<name>A0ABX4N6V3_9LEPT</name>
<dbReference type="PANTHER" id="PTHR33383:SF1">
    <property type="entry name" value="MEMBRANE PROTEIN INSERTION EFFICIENCY FACTOR-RELATED"/>
    <property type="match status" value="1"/>
</dbReference>